<dbReference type="Proteomes" id="UP001206126">
    <property type="component" value="Unassembled WGS sequence"/>
</dbReference>
<sequence>MAFVLFSAAVSAQAHNFHAGITDISFNARTGSTEVVHTYMAHDVEALLANMYQRQFDLSQPDDQEVLRKYIERQFWLQGQDQRKLPLRWVGVTADALSVMIYQEAEQTPLSKAALVHDEVMTDFLPDQVNTVNINENGGVRTLNFDSKTADRPLR</sequence>
<dbReference type="EMBL" id="JANUHB010000001">
    <property type="protein sequence ID" value="MCS0807601.1"/>
    <property type="molecule type" value="Genomic_DNA"/>
</dbReference>
<dbReference type="Pfam" id="PF20420">
    <property type="entry name" value="DUF6702"/>
    <property type="match status" value="1"/>
</dbReference>
<dbReference type="RefSeq" id="WP_258821361.1">
    <property type="nucleotide sequence ID" value="NZ_JANUHB010000001.1"/>
</dbReference>
<name>A0ABT2D8G1_9BURK</name>
<dbReference type="InterPro" id="IPR046525">
    <property type="entry name" value="DUF6702"/>
</dbReference>
<proteinExistence type="predicted"/>
<reference evidence="1 2" key="1">
    <citation type="submission" date="2022-08" db="EMBL/GenBank/DDBJ databases">
        <title>Reclassification of Massilia species as members of the genera Telluria, Duganella, Pseudoduganella, Mokoshia gen. nov. and Zemynaea gen. nov. using orthogonal and non-orthogonal genome-based approaches.</title>
        <authorList>
            <person name="Bowman J.P."/>
        </authorList>
    </citation>
    <scope>NUCLEOTIDE SEQUENCE [LARGE SCALE GENOMIC DNA]</scope>
    <source>
        <strain evidence="1 2">JCM 31605</strain>
    </source>
</reference>
<protein>
    <submittedName>
        <fullName evidence="1">Uncharacterized protein</fullName>
    </submittedName>
</protein>
<evidence type="ECO:0000313" key="2">
    <source>
        <dbReference type="Proteomes" id="UP001206126"/>
    </source>
</evidence>
<comment type="caution">
    <text evidence="1">The sequence shown here is derived from an EMBL/GenBank/DDBJ whole genome shotgun (WGS) entry which is preliminary data.</text>
</comment>
<accession>A0ABT2D8G1</accession>
<organism evidence="1 2">
    <name type="scientific">Massilia agilis</name>
    <dbReference type="NCBI Taxonomy" id="1811226"/>
    <lineage>
        <taxon>Bacteria</taxon>
        <taxon>Pseudomonadati</taxon>
        <taxon>Pseudomonadota</taxon>
        <taxon>Betaproteobacteria</taxon>
        <taxon>Burkholderiales</taxon>
        <taxon>Oxalobacteraceae</taxon>
        <taxon>Telluria group</taxon>
        <taxon>Massilia</taxon>
    </lineage>
</organism>
<evidence type="ECO:0000313" key="1">
    <source>
        <dbReference type="EMBL" id="MCS0807601.1"/>
    </source>
</evidence>
<keyword evidence="2" id="KW-1185">Reference proteome</keyword>
<gene>
    <name evidence="1" type="ORF">NX774_06640</name>
</gene>